<evidence type="ECO:0000256" key="2">
    <source>
        <dbReference type="ARBA" id="ARBA00022475"/>
    </source>
</evidence>
<dbReference type="PRINTS" id="PR00237">
    <property type="entry name" value="GPCRRHODOPSN"/>
</dbReference>
<dbReference type="GO" id="GO:0005886">
    <property type="term" value="C:plasma membrane"/>
    <property type="evidence" value="ECO:0000318"/>
    <property type="project" value="GO_Central"/>
</dbReference>
<keyword evidence="4 6" id="KW-1133">Transmembrane helix</keyword>
<keyword evidence="9" id="KW-1185">Reference proteome</keyword>
<name>A7SXR7_NEMVE</name>
<proteinExistence type="predicted"/>
<feature type="transmembrane region" description="Helical" evidence="6">
    <location>
        <begin position="30"/>
        <end position="53"/>
    </location>
</feature>
<dbReference type="InParanoid" id="A7SXR7"/>
<dbReference type="Pfam" id="PF00001">
    <property type="entry name" value="7tm_1"/>
    <property type="match status" value="1"/>
</dbReference>
<keyword evidence="3 6" id="KW-0812">Transmembrane</keyword>
<organism evidence="8 9">
    <name type="scientific">Nematostella vectensis</name>
    <name type="common">Starlet sea anemone</name>
    <dbReference type="NCBI Taxonomy" id="45351"/>
    <lineage>
        <taxon>Eukaryota</taxon>
        <taxon>Metazoa</taxon>
        <taxon>Cnidaria</taxon>
        <taxon>Anthozoa</taxon>
        <taxon>Hexacorallia</taxon>
        <taxon>Actiniaria</taxon>
        <taxon>Edwardsiidae</taxon>
        <taxon>Nematostella</taxon>
    </lineage>
</organism>
<dbReference type="HOGENOM" id="CLU_009579_14_1_1"/>
<dbReference type="Proteomes" id="UP000001593">
    <property type="component" value="Unassembled WGS sequence"/>
</dbReference>
<evidence type="ECO:0000259" key="7">
    <source>
        <dbReference type="PROSITE" id="PS50262"/>
    </source>
</evidence>
<dbReference type="Gene3D" id="1.20.1070.10">
    <property type="entry name" value="Rhodopsin 7-helix transmembrane proteins"/>
    <property type="match status" value="1"/>
</dbReference>
<dbReference type="GO" id="GO:0001609">
    <property type="term" value="F:G protein-coupled adenosine receptor activity"/>
    <property type="evidence" value="ECO:0000318"/>
    <property type="project" value="GO_Central"/>
</dbReference>
<dbReference type="AlphaFoldDB" id="A7SXR7"/>
<comment type="subcellular location">
    <subcellularLocation>
        <location evidence="1">Cell membrane</location>
        <topology evidence="1">Multi-pass membrane protein</topology>
    </subcellularLocation>
</comment>
<feature type="transmembrane region" description="Helical" evidence="6">
    <location>
        <begin position="105"/>
        <end position="127"/>
    </location>
</feature>
<dbReference type="PANTHER" id="PTHR22750">
    <property type="entry name" value="G-PROTEIN COUPLED RECEPTOR"/>
    <property type="match status" value="1"/>
</dbReference>
<dbReference type="InterPro" id="IPR017452">
    <property type="entry name" value="GPCR_Rhodpsn_7TM"/>
</dbReference>
<evidence type="ECO:0000256" key="6">
    <source>
        <dbReference type="SAM" id="Phobius"/>
    </source>
</evidence>
<dbReference type="CDD" id="cd00637">
    <property type="entry name" value="7tm_classA_rhodopsin-like"/>
    <property type="match status" value="1"/>
</dbReference>
<evidence type="ECO:0000313" key="9">
    <source>
        <dbReference type="Proteomes" id="UP000001593"/>
    </source>
</evidence>
<feature type="transmembrane region" description="Helical" evidence="6">
    <location>
        <begin position="232"/>
        <end position="253"/>
    </location>
</feature>
<dbReference type="InterPro" id="IPR000276">
    <property type="entry name" value="GPCR_Rhodpsn"/>
</dbReference>
<feature type="transmembrane region" description="Helical" evidence="6">
    <location>
        <begin position="265"/>
        <end position="286"/>
    </location>
</feature>
<feature type="transmembrane region" description="Helical" evidence="6">
    <location>
        <begin position="173"/>
        <end position="193"/>
    </location>
</feature>
<gene>
    <name evidence="8" type="ORF">NEMVEDRAFT_v1g219173</name>
</gene>
<evidence type="ECO:0000256" key="3">
    <source>
        <dbReference type="ARBA" id="ARBA00022692"/>
    </source>
</evidence>
<dbReference type="GO" id="GO:0007186">
    <property type="term" value="P:G protein-coupled receptor signaling pathway"/>
    <property type="evidence" value="ECO:0000318"/>
    <property type="project" value="GO_Central"/>
</dbReference>
<dbReference type="PhylomeDB" id="A7SXR7"/>
<accession>A7SXR7</accession>
<feature type="transmembrane region" description="Helical" evidence="6">
    <location>
        <begin position="148"/>
        <end position="167"/>
    </location>
</feature>
<evidence type="ECO:0000256" key="5">
    <source>
        <dbReference type="ARBA" id="ARBA00023136"/>
    </source>
</evidence>
<evidence type="ECO:0000256" key="1">
    <source>
        <dbReference type="ARBA" id="ARBA00004651"/>
    </source>
</evidence>
<sequence>MESKNLPSFCWPYVDWVEYASDNAVKVMTLYIILLIASIPGSTLNLLILATIWRRSSLQTPSNLFLCNLALSDFIVGVVSLPLAISWKYVEIFGKNKEVLCSVGLTAFALSSVFAGISILTVTAATVDRYLALYLHLSYPAKVTTKRVAVGCLLMWTTSLVTALVVFTGFANFNYLTIVILPLCTQVSAVSFYKIFKVIKHHHTQISSLSAQFQASSTLPNMLRYRRSVMSLVYVQILLIISCLPFTCTMIVYQVKGPSVNVLLAWNIGTFFVYLASSLNPVLYCWRIREVRNAVWDTVRLWASRTRHRLLGIEGAVSDHSGGTTLNNTRGTATVIRVKESRVNTAS</sequence>
<evidence type="ECO:0000256" key="4">
    <source>
        <dbReference type="ARBA" id="ARBA00022989"/>
    </source>
</evidence>
<evidence type="ECO:0000313" key="8">
    <source>
        <dbReference type="EMBL" id="EDO31500.1"/>
    </source>
</evidence>
<dbReference type="SUPFAM" id="SSF81321">
    <property type="entry name" value="Family A G protein-coupled receptor-like"/>
    <property type="match status" value="1"/>
</dbReference>
<dbReference type="STRING" id="45351.A7SXR7"/>
<dbReference type="OMA" id="WPWEELA"/>
<feature type="transmembrane region" description="Helical" evidence="6">
    <location>
        <begin position="65"/>
        <end position="85"/>
    </location>
</feature>
<feature type="domain" description="G-protein coupled receptors family 1 profile" evidence="7">
    <location>
        <begin position="44"/>
        <end position="284"/>
    </location>
</feature>
<reference evidence="8 9" key="1">
    <citation type="journal article" date="2007" name="Science">
        <title>Sea anemone genome reveals ancestral eumetazoan gene repertoire and genomic organization.</title>
        <authorList>
            <person name="Putnam N.H."/>
            <person name="Srivastava M."/>
            <person name="Hellsten U."/>
            <person name="Dirks B."/>
            <person name="Chapman J."/>
            <person name="Salamov A."/>
            <person name="Terry A."/>
            <person name="Shapiro H."/>
            <person name="Lindquist E."/>
            <person name="Kapitonov V.V."/>
            <person name="Jurka J."/>
            <person name="Genikhovich G."/>
            <person name="Grigoriev I.V."/>
            <person name="Lucas S.M."/>
            <person name="Steele R.E."/>
            <person name="Finnerty J.R."/>
            <person name="Technau U."/>
            <person name="Martindale M.Q."/>
            <person name="Rokhsar D.S."/>
        </authorList>
    </citation>
    <scope>NUCLEOTIDE SEQUENCE [LARGE SCALE GENOMIC DNA]</scope>
    <source>
        <strain evidence="9">CH2 X CH6</strain>
    </source>
</reference>
<keyword evidence="5 6" id="KW-0472">Membrane</keyword>
<protein>
    <recommendedName>
        <fullName evidence="7">G-protein coupled receptors family 1 profile domain-containing protein</fullName>
    </recommendedName>
</protein>
<keyword evidence="2" id="KW-1003">Cell membrane</keyword>
<dbReference type="EMBL" id="DS469895">
    <property type="protein sequence ID" value="EDO31500.1"/>
    <property type="molecule type" value="Genomic_DNA"/>
</dbReference>
<dbReference type="eggNOG" id="KOG3656">
    <property type="taxonomic scope" value="Eukaryota"/>
</dbReference>
<dbReference type="PROSITE" id="PS50262">
    <property type="entry name" value="G_PROTEIN_RECEP_F1_2"/>
    <property type="match status" value="1"/>
</dbReference>